<organism evidence="3 4">
    <name type="scientific">Kitasatospora kazusensis</name>
    <dbReference type="NCBI Taxonomy" id="407974"/>
    <lineage>
        <taxon>Bacteria</taxon>
        <taxon>Bacillati</taxon>
        <taxon>Actinomycetota</taxon>
        <taxon>Actinomycetes</taxon>
        <taxon>Kitasatosporales</taxon>
        <taxon>Streptomycetaceae</taxon>
        <taxon>Kitasatospora</taxon>
    </lineage>
</organism>
<dbReference type="EMBL" id="BAAANT010000024">
    <property type="protein sequence ID" value="GAA2148608.1"/>
    <property type="molecule type" value="Genomic_DNA"/>
</dbReference>
<evidence type="ECO:0000256" key="2">
    <source>
        <dbReference type="SAM" id="SignalP"/>
    </source>
</evidence>
<evidence type="ECO:0000313" key="4">
    <source>
        <dbReference type="Proteomes" id="UP001422759"/>
    </source>
</evidence>
<reference evidence="3 4" key="1">
    <citation type="journal article" date="2019" name="Int. J. Syst. Evol. Microbiol.">
        <title>The Global Catalogue of Microorganisms (GCM) 10K type strain sequencing project: providing services to taxonomists for standard genome sequencing and annotation.</title>
        <authorList>
            <consortium name="The Broad Institute Genomics Platform"/>
            <consortium name="The Broad Institute Genome Sequencing Center for Infectious Disease"/>
            <person name="Wu L."/>
            <person name="Ma J."/>
        </authorList>
    </citation>
    <scope>NUCLEOTIDE SEQUENCE [LARGE SCALE GENOMIC DNA]</scope>
    <source>
        <strain evidence="3 4">JCM 14560</strain>
    </source>
</reference>
<evidence type="ECO:0000313" key="3">
    <source>
        <dbReference type="EMBL" id="GAA2148608.1"/>
    </source>
</evidence>
<feature type="region of interest" description="Disordered" evidence="1">
    <location>
        <begin position="96"/>
        <end position="116"/>
    </location>
</feature>
<comment type="caution">
    <text evidence="3">The sequence shown here is derived from an EMBL/GenBank/DDBJ whole genome shotgun (WGS) entry which is preliminary data.</text>
</comment>
<keyword evidence="2" id="KW-0732">Signal</keyword>
<gene>
    <name evidence="3" type="ORF">GCM10009760_40850</name>
</gene>
<keyword evidence="4" id="KW-1185">Reference proteome</keyword>
<dbReference type="RefSeq" id="WP_344467105.1">
    <property type="nucleotide sequence ID" value="NZ_BAAANT010000024.1"/>
</dbReference>
<accession>A0ABN2ZW65</accession>
<proteinExistence type="predicted"/>
<feature type="region of interest" description="Disordered" evidence="1">
    <location>
        <begin position="28"/>
        <end position="47"/>
    </location>
</feature>
<protein>
    <recommendedName>
        <fullName evidence="5">MYXO-CTERM domain-containing protein</fullName>
    </recommendedName>
</protein>
<dbReference type="Proteomes" id="UP001422759">
    <property type="component" value="Unassembled WGS sequence"/>
</dbReference>
<name>A0ABN2ZW65_9ACTN</name>
<evidence type="ECO:0008006" key="5">
    <source>
        <dbReference type="Google" id="ProtNLM"/>
    </source>
</evidence>
<sequence length="192" mass="18542">MRSTRTAAAALLGAAALLVLAAPANAAPAKDAEPAWVNPSEAGPGESVTVSVTCGSSSAKTVTASSQAFSTGSATLTAGPDGRYSGSVRLASKEEFSTKVPAPAGKGPGWGLDGSCPNGDTFTGAVSVLLTEKGDGAKGGDWKGRPDEAAPHGAVKTGLGGSVGGGSGELATGGALVAAGVGGFWLLRRRCS</sequence>
<feature type="chain" id="PRO_5045940563" description="MYXO-CTERM domain-containing protein" evidence="2">
    <location>
        <begin position="27"/>
        <end position="192"/>
    </location>
</feature>
<evidence type="ECO:0000256" key="1">
    <source>
        <dbReference type="SAM" id="MobiDB-lite"/>
    </source>
</evidence>
<feature type="signal peptide" evidence="2">
    <location>
        <begin position="1"/>
        <end position="26"/>
    </location>
</feature>